<evidence type="ECO:0000259" key="7">
    <source>
        <dbReference type="Pfam" id="PF03772"/>
    </source>
</evidence>
<keyword evidence="4 6" id="KW-1133">Transmembrane helix</keyword>
<keyword evidence="2" id="KW-1003">Cell membrane</keyword>
<dbReference type="Pfam" id="PF03772">
    <property type="entry name" value="Competence"/>
    <property type="match status" value="1"/>
</dbReference>
<dbReference type="InterPro" id="IPR025405">
    <property type="entry name" value="DUF4131"/>
</dbReference>
<proteinExistence type="predicted"/>
<evidence type="ECO:0000256" key="6">
    <source>
        <dbReference type="SAM" id="Phobius"/>
    </source>
</evidence>
<dbReference type="PANTHER" id="PTHR30619">
    <property type="entry name" value="DNA INTERNALIZATION/COMPETENCE PROTEIN COMEC/REC2"/>
    <property type="match status" value="1"/>
</dbReference>
<dbReference type="InterPro" id="IPR004477">
    <property type="entry name" value="ComEC_N"/>
</dbReference>
<dbReference type="STRING" id="1802436.A2370_01150"/>
<dbReference type="NCBIfam" id="TIGR00360">
    <property type="entry name" value="ComEC_N-term"/>
    <property type="match status" value="1"/>
</dbReference>
<keyword evidence="5 6" id="KW-0472">Membrane</keyword>
<feature type="transmembrane region" description="Helical" evidence="6">
    <location>
        <begin position="379"/>
        <end position="399"/>
    </location>
</feature>
<feature type="transmembrane region" description="Helical" evidence="6">
    <location>
        <begin position="471"/>
        <end position="489"/>
    </location>
</feature>
<feature type="transmembrane region" description="Helical" evidence="6">
    <location>
        <begin position="251"/>
        <end position="273"/>
    </location>
</feature>
<evidence type="ECO:0000256" key="1">
    <source>
        <dbReference type="ARBA" id="ARBA00004651"/>
    </source>
</evidence>
<dbReference type="Proteomes" id="UP000176222">
    <property type="component" value="Unassembled WGS sequence"/>
</dbReference>
<feature type="transmembrane region" description="Helical" evidence="6">
    <location>
        <begin position="13"/>
        <end position="34"/>
    </location>
</feature>
<evidence type="ECO:0000313" key="9">
    <source>
        <dbReference type="EMBL" id="OHA57983.1"/>
    </source>
</evidence>
<accession>A0A1G2QC37</accession>
<comment type="subcellular location">
    <subcellularLocation>
        <location evidence="1">Cell membrane</location>
        <topology evidence="1">Multi-pass membrane protein</topology>
    </subcellularLocation>
</comment>
<protein>
    <recommendedName>
        <fullName evidence="11">ComEC/Rec2-related protein domain-containing protein</fullName>
    </recommendedName>
</protein>
<evidence type="ECO:0000256" key="4">
    <source>
        <dbReference type="ARBA" id="ARBA00022989"/>
    </source>
</evidence>
<evidence type="ECO:0000259" key="8">
    <source>
        <dbReference type="Pfam" id="PF13567"/>
    </source>
</evidence>
<feature type="transmembrane region" description="Helical" evidence="6">
    <location>
        <begin position="319"/>
        <end position="335"/>
    </location>
</feature>
<reference evidence="9 10" key="1">
    <citation type="journal article" date="2016" name="Nat. Commun.">
        <title>Thousands of microbial genomes shed light on interconnected biogeochemical processes in an aquifer system.</title>
        <authorList>
            <person name="Anantharaman K."/>
            <person name="Brown C.T."/>
            <person name="Hug L.A."/>
            <person name="Sharon I."/>
            <person name="Castelle C.J."/>
            <person name="Probst A.J."/>
            <person name="Thomas B.C."/>
            <person name="Singh A."/>
            <person name="Wilkins M.J."/>
            <person name="Karaoz U."/>
            <person name="Brodie E.L."/>
            <person name="Williams K.H."/>
            <person name="Hubbard S.S."/>
            <person name="Banfield J.F."/>
        </authorList>
    </citation>
    <scope>NUCLEOTIDE SEQUENCE [LARGE SCALE GENOMIC DNA]</scope>
</reference>
<dbReference type="GO" id="GO:0005886">
    <property type="term" value="C:plasma membrane"/>
    <property type="evidence" value="ECO:0007669"/>
    <property type="project" value="UniProtKB-SubCell"/>
</dbReference>
<feature type="domain" description="DUF4131" evidence="8">
    <location>
        <begin position="50"/>
        <end position="187"/>
    </location>
</feature>
<name>A0A1G2QC37_9BACT</name>
<organism evidence="9 10">
    <name type="scientific">Candidatus Vogelbacteria bacterium RIFOXYB1_FULL_42_16</name>
    <dbReference type="NCBI Taxonomy" id="1802436"/>
    <lineage>
        <taxon>Bacteria</taxon>
        <taxon>Candidatus Vogeliibacteriota</taxon>
    </lineage>
</organism>
<keyword evidence="3 6" id="KW-0812">Transmembrane</keyword>
<feature type="domain" description="ComEC/Rec2-related protein" evidence="7">
    <location>
        <begin position="227"/>
        <end position="490"/>
    </location>
</feature>
<evidence type="ECO:0000256" key="5">
    <source>
        <dbReference type="ARBA" id="ARBA00023136"/>
    </source>
</evidence>
<feature type="transmembrane region" description="Helical" evidence="6">
    <location>
        <begin position="279"/>
        <end position="312"/>
    </location>
</feature>
<evidence type="ECO:0000313" key="10">
    <source>
        <dbReference type="Proteomes" id="UP000176222"/>
    </source>
</evidence>
<evidence type="ECO:0000256" key="2">
    <source>
        <dbReference type="ARBA" id="ARBA00022475"/>
    </source>
</evidence>
<dbReference type="EMBL" id="MHTH01000019">
    <property type="protein sequence ID" value="OHA57983.1"/>
    <property type="molecule type" value="Genomic_DNA"/>
</dbReference>
<dbReference type="InterPro" id="IPR052159">
    <property type="entry name" value="Competence_DNA_uptake"/>
</dbReference>
<dbReference type="PANTHER" id="PTHR30619:SF7">
    <property type="entry name" value="BETA-LACTAMASE DOMAIN PROTEIN"/>
    <property type="match status" value="1"/>
</dbReference>
<sequence>MLNWLRNETSLSFWRRSLFVFILGFLIGVALDVNLSSGNQVFMAMATLWGVIFVFLAWFYSLSRTWLLAVSLICFGFLAGQIRVGQLIVFDQSLCSQLPNSFAGIVVAEPIEGQFNQRLIVQPNDKNFKVLVFADQKNVWHYGDQIRFQGRVEKPVNFLTDNGQEFDYQNYLLKDEILCVARGGQIEILAHDRGSLVIGKLLATKNKLLTTINHYLSEPESSLLAGILLGYRSSLDKKVAEDYRRASLSHILVLSGQNISIVAGVLMVLFGWLGALPAFGLTVLGLILFVLMVGSGASVIRATIMGILAALARASGRPYAGGLALVTAGAVMIFFNPRLLVFDLGFQLSFLATLGVFYGPPFFKRWLKFIPDWWQIREIISITLGAILFTSPWLAYSFGQWSLVALPANLLVVPLVSLTMFLGFMTIVLGWFNLPLAWLPAFFTHWLLWWNLKVASFFSHLPWSVITVKNFSFLAVIGCYLAIGLIVFLNQHQLKSDSTTS</sequence>
<gene>
    <name evidence="9" type="ORF">A2370_01150</name>
</gene>
<dbReference type="AlphaFoldDB" id="A0A1G2QC37"/>
<comment type="caution">
    <text evidence="9">The sequence shown here is derived from an EMBL/GenBank/DDBJ whole genome shotgun (WGS) entry which is preliminary data.</text>
</comment>
<feature type="transmembrane region" description="Helical" evidence="6">
    <location>
        <begin position="41"/>
        <end position="60"/>
    </location>
</feature>
<evidence type="ECO:0008006" key="11">
    <source>
        <dbReference type="Google" id="ProtNLM"/>
    </source>
</evidence>
<dbReference type="Pfam" id="PF13567">
    <property type="entry name" value="DUF4131"/>
    <property type="match status" value="1"/>
</dbReference>
<feature type="transmembrane region" description="Helical" evidence="6">
    <location>
        <begin position="341"/>
        <end position="358"/>
    </location>
</feature>
<evidence type="ECO:0000256" key="3">
    <source>
        <dbReference type="ARBA" id="ARBA00022692"/>
    </source>
</evidence>
<feature type="transmembrane region" description="Helical" evidence="6">
    <location>
        <begin position="411"/>
        <end position="434"/>
    </location>
</feature>